<comment type="catalytic activity">
    <reaction evidence="3 4">
        <text>L-dehydroascorbate + 2 glutathione = glutathione disulfide + L-ascorbate</text>
        <dbReference type="Rhea" id="RHEA:24424"/>
        <dbReference type="ChEBI" id="CHEBI:38290"/>
        <dbReference type="ChEBI" id="CHEBI:57925"/>
        <dbReference type="ChEBI" id="CHEBI:58297"/>
        <dbReference type="ChEBI" id="CHEBI:58539"/>
        <dbReference type="EC" id="1.8.5.1"/>
    </reaction>
</comment>
<dbReference type="EC" id="2.5.1.18" evidence="4"/>
<evidence type="ECO:0000313" key="7">
    <source>
        <dbReference type="EnsemblMetazoa" id="OVOC12236.1"/>
    </source>
</evidence>
<evidence type="ECO:0000313" key="8">
    <source>
        <dbReference type="Proteomes" id="UP000024404"/>
    </source>
</evidence>
<dbReference type="Pfam" id="PF13417">
    <property type="entry name" value="GST_N_3"/>
    <property type="match status" value="1"/>
</dbReference>
<feature type="chain" id="PRO_5035842748" description="Glutathione S-transferase omega" evidence="5">
    <location>
        <begin position="27"/>
        <end position="271"/>
    </location>
</feature>
<comment type="catalytic activity">
    <reaction evidence="4">
        <text>RX + glutathione = an S-substituted glutathione + a halide anion + H(+)</text>
        <dbReference type="Rhea" id="RHEA:16437"/>
        <dbReference type="ChEBI" id="CHEBI:15378"/>
        <dbReference type="ChEBI" id="CHEBI:16042"/>
        <dbReference type="ChEBI" id="CHEBI:17792"/>
        <dbReference type="ChEBI" id="CHEBI:57925"/>
        <dbReference type="ChEBI" id="CHEBI:90779"/>
        <dbReference type="EC" id="2.5.1.18"/>
    </reaction>
</comment>
<evidence type="ECO:0000256" key="2">
    <source>
        <dbReference type="ARBA" id="ARBA00048353"/>
    </source>
</evidence>
<protein>
    <recommendedName>
        <fullName evidence="4">Glutathione S-transferase omega</fullName>
        <shortName evidence="4">GSTO</shortName>
        <ecNumber evidence="4">1.20.4.2</ecNumber>
        <ecNumber evidence="4">1.8.5.1</ecNumber>
        <ecNumber evidence="4">2.5.1.18</ecNumber>
    </recommendedName>
    <alternativeName>
        <fullName evidence="4">Glutathione-dependent dehydroascorbate reductase</fullName>
    </alternativeName>
    <alternativeName>
        <fullName evidence="4">Monomethylarsonic acid reductase</fullName>
    </alternativeName>
</protein>
<evidence type="ECO:0000256" key="3">
    <source>
        <dbReference type="ARBA" id="ARBA00049544"/>
    </source>
</evidence>
<name>A0A8R1TM34_ONCVO</name>
<dbReference type="SUPFAM" id="SSF47616">
    <property type="entry name" value="GST C-terminal domain-like"/>
    <property type="match status" value="1"/>
</dbReference>
<dbReference type="InterPro" id="IPR005442">
    <property type="entry name" value="GST_omega"/>
</dbReference>
<dbReference type="GO" id="GO:0004364">
    <property type="term" value="F:glutathione transferase activity"/>
    <property type="evidence" value="ECO:0007669"/>
    <property type="project" value="UniProtKB-UniRule"/>
</dbReference>
<keyword evidence="4" id="KW-0808">Transferase</keyword>
<dbReference type="AlphaFoldDB" id="A0A8R1TM34"/>
<dbReference type="SFLD" id="SFLDG00358">
    <property type="entry name" value="Main_(cytGST)"/>
    <property type="match status" value="1"/>
</dbReference>
<dbReference type="InterPro" id="IPR036282">
    <property type="entry name" value="Glutathione-S-Trfase_C_sf"/>
</dbReference>
<dbReference type="SUPFAM" id="SSF52833">
    <property type="entry name" value="Thioredoxin-like"/>
    <property type="match status" value="1"/>
</dbReference>
<dbReference type="EnsemblMetazoa" id="OVOC12236.1">
    <property type="protein sequence ID" value="OVOC12236.1"/>
    <property type="gene ID" value="WBGene00249045"/>
</dbReference>
<evidence type="ECO:0000259" key="6">
    <source>
        <dbReference type="PROSITE" id="PS50404"/>
    </source>
</evidence>
<dbReference type="GO" id="GO:0006749">
    <property type="term" value="P:glutathione metabolic process"/>
    <property type="evidence" value="ECO:0007669"/>
    <property type="project" value="UniProtKB-UniRule"/>
</dbReference>
<dbReference type="PANTHER" id="PTHR43968">
    <property type="match status" value="1"/>
</dbReference>
<keyword evidence="5" id="KW-0732">Signal</keyword>
<proteinExistence type="inferred from homology"/>
<dbReference type="EC" id="1.20.4.2" evidence="4"/>
<feature type="domain" description="GST N-terminal" evidence="6">
    <location>
        <begin position="45"/>
        <end position="124"/>
    </location>
</feature>
<keyword evidence="4" id="KW-0560">Oxidoreductase</keyword>
<dbReference type="InterPro" id="IPR004045">
    <property type="entry name" value="Glutathione_S-Trfase_N"/>
</dbReference>
<reference evidence="7" key="2">
    <citation type="submission" date="2022-06" db="UniProtKB">
        <authorList>
            <consortium name="EnsemblMetazoa"/>
        </authorList>
    </citation>
    <scope>IDENTIFICATION</scope>
</reference>
<sequence>MFAQLLLWEVMLNMIFSFSSIDIATANETCKFTVKEEDHPEPPPDIFRLYALSSCPYCERVLIAMCKKGIEFEVVSAANFQQPPDWFHSNNPEGYVPVLRHDGKLVNHSRVIIEYLDDASSANSILPDEPKLRAKRRFDAKRLESVCDAIRNISFSHTLTGNITRLALELTKAEEMLQSSFYSGEELGLPDIILYPFIQRLYMIQQIIDDDFLNGVFGEYFPGLVNWFTRMRTLPEIQLVQETDIEMNDFMISKGNWNMPVPEVGMSISNL</sequence>
<dbReference type="InterPro" id="IPR050983">
    <property type="entry name" value="GST_Omega/HSP26"/>
</dbReference>
<accession>A0A8R1TM34</accession>
<reference evidence="8" key="1">
    <citation type="submission" date="2013-10" db="EMBL/GenBank/DDBJ databases">
        <title>Genome sequencing of Onchocerca volvulus.</title>
        <authorList>
            <person name="Cotton J."/>
            <person name="Tsai J."/>
            <person name="Stanley E."/>
            <person name="Tracey A."/>
            <person name="Holroyd N."/>
            <person name="Lustigman S."/>
            <person name="Berriman M."/>
        </authorList>
    </citation>
    <scope>NUCLEOTIDE SEQUENCE</scope>
</reference>
<dbReference type="Proteomes" id="UP000024404">
    <property type="component" value="Unassembled WGS sequence"/>
</dbReference>
<keyword evidence="8" id="KW-1185">Reference proteome</keyword>
<comment type="similarity">
    <text evidence="1 4">Belongs to the GST superfamily. Omega family.</text>
</comment>
<dbReference type="InterPro" id="IPR036249">
    <property type="entry name" value="Thioredoxin-like_sf"/>
</dbReference>
<dbReference type="PROSITE" id="PS50404">
    <property type="entry name" value="GST_NTER"/>
    <property type="match status" value="1"/>
</dbReference>
<dbReference type="EC" id="1.8.5.1" evidence="4"/>
<dbReference type="PANTHER" id="PTHR43968:SF6">
    <property type="entry name" value="GLUTATHIONE S-TRANSFERASE OMEGA"/>
    <property type="match status" value="1"/>
</dbReference>
<evidence type="ECO:0000256" key="5">
    <source>
        <dbReference type="SAM" id="SignalP"/>
    </source>
</evidence>
<comment type="function">
    <text evidence="4">Exhibits glutathione-dependent thiol transferase activity. Has high dehydroascorbate reductase activity and may contribute to the recycling of ascorbic acid. Participates in the biotransformation of inorganic arsenic and reduces monomethylarsonic acid (MMA).</text>
</comment>
<evidence type="ECO:0000256" key="4">
    <source>
        <dbReference type="RuleBase" id="RU368071"/>
    </source>
</evidence>
<dbReference type="InterPro" id="IPR040079">
    <property type="entry name" value="Glutathione_S-Trfase"/>
</dbReference>
<evidence type="ECO:0000256" key="1">
    <source>
        <dbReference type="ARBA" id="ARBA00011067"/>
    </source>
</evidence>
<comment type="catalytic activity">
    <reaction evidence="2 4">
        <text>methylarsonate + 2 glutathione + H(+) = methylarsonous acid + glutathione disulfide + H2O</text>
        <dbReference type="Rhea" id="RHEA:15969"/>
        <dbReference type="ChEBI" id="CHEBI:15377"/>
        <dbReference type="ChEBI" id="CHEBI:15378"/>
        <dbReference type="ChEBI" id="CHEBI:17826"/>
        <dbReference type="ChEBI" id="CHEBI:33409"/>
        <dbReference type="ChEBI" id="CHEBI:57925"/>
        <dbReference type="ChEBI" id="CHEBI:58297"/>
        <dbReference type="EC" id="1.20.4.2"/>
    </reaction>
</comment>
<dbReference type="InterPro" id="IPR004046">
    <property type="entry name" value="GST_C"/>
</dbReference>
<organism evidence="7 8">
    <name type="scientific">Onchocerca volvulus</name>
    <dbReference type="NCBI Taxonomy" id="6282"/>
    <lineage>
        <taxon>Eukaryota</taxon>
        <taxon>Metazoa</taxon>
        <taxon>Ecdysozoa</taxon>
        <taxon>Nematoda</taxon>
        <taxon>Chromadorea</taxon>
        <taxon>Rhabditida</taxon>
        <taxon>Spirurina</taxon>
        <taxon>Spiruromorpha</taxon>
        <taxon>Filarioidea</taxon>
        <taxon>Onchocercidae</taxon>
        <taxon>Onchocerca</taxon>
    </lineage>
</organism>
<dbReference type="PROSITE" id="PS51354">
    <property type="entry name" value="GLUTAREDOXIN_2"/>
    <property type="match status" value="1"/>
</dbReference>
<dbReference type="OMA" id="WYTDYSP"/>
<dbReference type="Gene3D" id="3.40.30.10">
    <property type="entry name" value="Glutaredoxin"/>
    <property type="match status" value="1"/>
</dbReference>
<dbReference type="PRINTS" id="PR01625">
    <property type="entry name" value="GSTRNSFRASEO"/>
</dbReference>
<dbReference type="GO" id="GO:0050610">
    <property type="term" value="F:methylarsonate reductase activity"/>
    <property type="evidence" value="ECO:0007669"/>
    <property type="project" value="UniProtKB-UniRule"/>
</dbReference>
<dbReference type="SFLD" id="SFLDS00019">
    <property type="entry name" value="Glutathione_Transferase_(cytos"/>
    <property type="match status" value="1"/>
</dbReference>
<dbReference type="Gene3D" id="1.20.1050.10">
    <property type="match status" value="1"/>
</dbReference>
<dbReference type="EMBL" id="CMVM020000410">
    <property type="status" value="NOT_ANNOTATED_CDS"/>
    <property type="molecule type" value="Genomic_DNA"/>
</dbReference>
<dbReference type="GO" id="GO:0045174">
    <property type="term" value="F:glutathione dehydrogenase (ascorbate) activity"/>
    <property type="evidence" value="ECO:0007669"/>
    <property type="project" value="UniProtKB-UniRule"/>
</dbReference>
<dbReference type="Pfam" id="PF00043">
    <property type="entry name" value="GST_C"/>
    <property type="match status" value="1"/>
</dbReference>
<dbReference type="GO" id="GO:0005737">
    <property type="term" value="C:cytoplasm"/>
    <property type="evidence" value="ECO:0007669"/>
    <property type="project" value="InterPro"/>
</dbReference>
<feature type="signal peptide" evidence="5">
    <location>
        <begin position="1"/>
        <end position="26"/>
    </location>
</feature>